<keyword evidence="4" id="KW-0349">Heme</keyword>
<evidence type="ECO:0000256" key="1">
    <source>
        <dbReference type="ARBA" id="ARBA00001971"/>
    </source>
</evidence>
<evidence type="ECO:0000256" key="8">
    <source>
        <dbReference type="ARBA" id="ARBA00023033"/>
    </source>
</evidence>
<evidence type="ECO:0000313" key="9">
    <source>
        <dbReference type="EMBL" id="GFS43729.1"/>
    </source>
</evidence>
<gene>
    <name evidence="9" type="ORF">Acr_00g0086580</name>
</gene>
<keyword evidence="6" id="KW-0560">Oxidoreductase</keyword>
<keyword evidence="10" id="KW-1185">Reference proteome</keyword>
<keyword evidence="7" id="KW-0408">Iron</keyword>
<dbReference type="GO" id="GO:0016020">
    <property type="term" value="C:membrane"/>
    <property type="evidence" value="ECO:0007669"/>
    <property type="project" value="UniProtKB-SubCell"/>
</dbReference>
<proteinExistence type="inferred from homology"/>
<keyword evidence="5" id="KW-0479">Metal-binding</keyword>
<evidence type="ECO:0000256" key="7">
    <source>
        <dbReference type="ARBA" id="ARBA00023004"/>
    </source>
</evidence>
<evidence type="ECO:0000256" key="5">
    <source>
        <dbReference type="ARBA" id="ARBA00022723"/>
    </source>
</evidence>
<evidence type="ECO:0000313" key="10">
    <source>
        <dbReference type="Proteomes" id="UP000585474"/>
    </source>
</evidence>
<protein>
    <submittedName>
        <fullName evidence="9">Cinnamate-4-hydroxylase</fullName>
    </submittedName>
</protein>
<comment type="caution">
    <text evidence="9">The sequence shown here is derived from an EMBL/GenBank/DDBJ whole genome shotgun (WGS) entry which is preliminary data.</text>
</comment>
<comment type="similarity">
    <text evidence="3">Belongs to the cytochrome P450 family.</text>
</comment>
<evidence type="ECO:0000256" key="4">
    <source>
        <dbReference type="ARBA" id="ARBA00022617"/>
    </source>
</evidence>
<dbReference type="GO" id="GO:0046872">
    <property type="term" value="F:metal ion binding"/>
    <property type="evidence" value="ECO:0007669"/>
    <property type="project" value="UniProtKB-KW"/>
</dbReference>
<dbReference type="PANTHER" id="PTHR47948:SF3">
    <property type="entry name" value="OS02G0467000 PROTEIN"/>
    <property type="match status" value="1"/>
</dbReference>
<name>A0A7J0DVS6_9ERIC</name>
<dbReference type="EMBL" id="BJWL01000429">
    <property type="protein sequence ID" value="GFS43729.1"/>
    <property type="molecule type" value="Genomic_DNA"/>
</dbReference>
<organism evidence="9 10">
    <name type="scientific">Actinidia rufa</name>
    <dbReference type="NCBI Taxonomy" id="165716"/>
    <lineage>
        <taxon>Eukaryota</taxon>
        <taxon>Viridiplantae</taxon>
        <taxon>Streptophyta</taxon>
        <taxon>Embryophyta</taxon>
        <taxon>Tracheophyta</taxon>
        <taxon>Spermatophyta</taxon>
        <taxon>Magnoliopsida</taxon>
        <taxon>eudicotyledons</taxon>
        <taxon>Gunneridae</taxon>
        <taxon>Pentapetalae</taxon>
        <taxon>asterids</taxon>
        <taxon>Ericales</taxon>
        <taxon>Actinidiaceae</taxon>
        <taxon>Actinidia</taxon>
    </lineage>
</organism>
<comment type="cofactor">
    <cofactor evidence="1">
        <name>heme</name>
        <dbReference type="ChEBI" id="CHEBI:30413"/>
    </cofactor>
</comment>
<reference evidence="10" key="1">
    <citation type="submission" date="2019-07" db="EMBL/GenBank/DDBJ databases">
        <title>De Novo Assembly of kiwifruit Actinidia rufa.</title>
        <authorList>
            <person name="Sugita-Konishi S."/>
            <person name="Sato K."/>
            <person name="Mori E."/>
            <person name="Abe Y."/>
            <person name="Kisaki G."/>
            <person name="Hamano K."/>
            <person name="Suezawa K."/>
            <person name="Otani M."/>
            <person name="Fukuda T."/>
            <person name="Manabe T."/>
            <person name="Gomi K."/>
            <person name="Tabuchi M."/>
            <person name="Akimitsu K."/>
            <person name="Kataoka I."/>
        </authorList>
    </citation>
    <scope>NUCLEOTIDE SEQUENCE [LARGE SCALE GENOMIC DNA]</scope>
    <source>
        <strain evidence="10">cv. Fuchu</strain>
    </source>
</reference>
<comment type="subcellular location">
    <subcellularLocation>
        <location evidence="2">Membrane</location>
    </subcellularLocation>
</comment>
<dbReference type="AlphaFoldDB" id="A0A7J0DVS6"/>
<keyword evidence="8" id="KW-0503">Monooxygenase</keyword>
<evidence type="ECO:0000256" key="2">
    <source>
        <dbReference type="ARBA" id="ARBA00004370"/>
    </source>
</evidence>
<dbReference type="PANTHER" id="PTHR47948">
    <property type="entry name" value="TRANS-CINNAMATE 4-MONOOXYGENASE"/>
    <property type="match status" value="1"/>
</dbReference>
<accession>A0A7J0DVS6</accession>
<evidence type="ECO:0000256" key="3">
    <source>
        <dbReference type="ARBA" id="ARBA00010617"/>
    </source>
</evidence>
<evidence type="ECO:0000256" key="6">
    <source>
        <dbReference type="ARBA" id="ARBA00023002"/>
    </source>
</evidence>
<dbReference type="OrthoDB" id="1055148at2759"/>
<sequence>MAENGEQHKISCAMDPIIDAQMKGEITEENGLYFVENINVAAIETTRGWGVGPWSGPWLSRIKVRTYMSCPIWKQQERKHGVVVNAWWLANNASEFRPDRFLEEDGGTQAVVGDKNGEFTLLAVRCGAAELPGDHSGTAVPRPCDRKPGVEFRNAPGVEKIGVREEPKEGSSVCLQTNWCSIVVKKWYNCDSLSWLV</sequence>
<dbReference type="Proteomes" id="UP000585474">
    <property type="component" value="Unassembled WGS sequence"/>
</dbReference>
<dbReference type="GO" id="GO:0004497">
    <property type="term" value="F:monooxygenase activity"/>
    <property type="evidence" value="ECO:0007669"/>
    <property type="project" value="UniProtKB-KW"/>
</dbReference>